<dbReference type="AlphaFoldDB" id="A0AA50DFA3"/>
<dbReference type="RefSeq" id="WP_306205578.1">
    <property type="nucleotide sequence ID" value="NZ_CP132353.1"/>
</dbReference>
<dbReference type="KEGG" id="epi:Q3V30_11030"/>
<proteinExistence type="predicted"/>
<keyword evidence="2" id="KW-1185">Reference proteome</keyword>
<dbReference type="Proteomes" id="UP001228139">
    <property type="component" value="Chromosome"/>
</dbReference>
<evidence type="ECO:0000313" key="1">
    <source>
        <dbReference type="EMBL" id="WLS77034.1"/>
    </source>
</evidence>
<evidence type="ECO:0000313" key="2">
    <source>
        <dbReference type="Proteomes" id="UP001228139"/>
    </source>
</evidence>
<organism evidence="1 2">
    <name type="scientific">Erwinia pyri</name>
    <dbReference type="NCBI Taxonomy" id="3062598"/>
    <lineage>
        <taxon>Bacteria</taxon>
        <taxon>Pseudomonadati</taxon>
        <taxon>Pseudomonadota</taxon>
        <taxon>Gammaproteobacteria</taxon>
        <taxon>Enterobacterales</taxon>
        <taxon>Erwiniaceae</taxon>
        <taxon>Erwinia</taxon>
    </lineage>
</organism>
<accession>A0AA50DFA3</accession>
<protein>
    <submittedName>
        <fullName evidence="1">Uncharacterized protein</fullName>
    </submittedName>
</protein>
<reference evidence="1 2" key="1">
    <citation type="submission" date="2023-07" db="EMBL/GenBank/DDBJ databases">
        <title>Pathogenic bacteria of pear tree diseases.</title>
        <authorList>
            <person name="Zhang Z."/>
            <person name="He L."/>
            <person name="Huang R."/>
        </authorList>
    </citation>
    <scope>NUCLEOTIDE SEQUENCE [LARGE SCALE GENOMIC DNA]</scope>
    <source>
        <strain evidence="1 2">DE2</strain>
    </source>
</reference>
<name>A0AA50DFA3_9GAMM</name>
<gene>
    <name evidence="1" type="ORF">Q3V30_11030</name>
</gene>
<sequence>MYLQTLNQKTQQTSKMKERYCKGKNADEVTIPDAWGLNELQRNFIDSMIDKKAK</sequence>
<dbReference type="EMBL" id="CP132353">
    <property type="protein sequence ID" value="WLS77034.1"/>
    <property type="molecule type" value="Genomic_DNA"/>
</dbReference>